<comment type="subcellular location">
    <subcellularLocation>
        <location evidence="1">Membrane</location>
        <topology evidence="1">Multi-pass membrane protein</topology>
    </subcellularLocation>
</comment>
<evidence type="ECO:0000256" key="5">
    <source>
        <dbReference type="SAM" id="Phobius"/>
    </source>
</evidence>
<dbReference type="Proteomes" id="UP001595637">
    <property type="component" value="Unassembled WGS sequence"/>
</dbReference>
<dbReference type="InterPro" id="IPR013525">
    <property type="entry name" value="ABC2_TM"/>
</dbReference>
<gene>
    <name evidence="7" type="ORF">ACFOEO_03565</name>
</gene>
<feature type="transmembrane region" description="Helical" evidence="5">
    <location>
        <begin position="197"/>
        <end position="224"/>
    </location>
</feature>
<feature type="transmembrane region" description="Helical" evidence="5">
    <location>
        <begin position="267"/>
        <end position="286"/>
    </location>
</feature>
<keyword evidence="3 5" id="KW-1133">Transmembrane helix</keyword>
<dbReference type="PANTHER" id="PTHR43027:SF1">
    <property type="entry name" value="DOXORUBICIN RESISTANCE ABC TRANSPORTER PERMEASE PROTEIN DRRC-RELATED"/>
    <property type="match status" value="1"/>
</dbReference>
<feature type="transmembrane region" description="Helical" evidence="5">
    <location>
        <begin position="322"/>
        <end position="344"/>
    </location>
</feature>
<accession>A0ABV7N350</accession>
<dbReference type="Pfam" id="PF12698">
    <property type="entry name" value="ABC2_membrane_3"/>
    <property type="match status" value="1"/>
</dbReference>
<keyword evidence="8" id="KW-1185">Reference proteome</keyword>
<keyword evidence="4 5" id="KW-0472">Membrane</keyword>
<feature type="transmembrane region" description="Helical" evidence="5">
    <location>
        <begin position="236"/>
        <end position="255"/>
    </location>
</feature>
<evidence type="ECO:0000313" key="7">
    <source>
        <dbReference type="EMBL" id="MFC3387679.1"/>
    </source>
</evidence>
<protein>
    <submittedName>
        <fullName evidence="7">ABC transporter permease</fullName>
    </submittedName>
</protein>
<dbReference type="RefSeq" id="WP_380651950.1">
    <property type="nucleotide sequence ID" value="NZ_JBHRVQ010000001.1"/>
</dbReference>
<evidence type="ECO:0000256" key="3">
    <source>
        <dbReference type="ARBA" id="ARBA00022989"/>
    </source>
</evidence>
<evidence type="ECO:0000256" key="2">
    <source>
        <dbReference type="ARBA" id="ARBA00022692"/>
    </source>
</evidence>
<reference evidence="8" key="1">
    <citation type="journal article" date="2019" name="Int. J. Syst. Evol. Microbiol.">
        <title>The Global Catalogue of Microorganisms (GCM) 10K type strain sequencing project: providing services to taxonomists for standard genome sequencing and annotation.</title>
        <authorList>
            <consortium name="The Broad Institute Genomics Platform"/>
            <consortium name="The Broad Institute Genome Sequencing Center for Infectious Disease"/>
            <person name="Wu L."/>
            <person name="Ma J."/>
        </authorList>
    </citation>
    <scope>NUCLEOTIDE SEQUENCE [LARGE SCALE GENOMIC DNA]</scope>
    <source>
        <strain evidence="8">CCM 7756</strain>
    </source>
</reference>
<keyword evidence="2 5" id="KW-0812">Transmembrane</keyword>
<evidence type="ECO:0000313" key="8">
    <source>
        <dbReference type="Proteomes" id="UP001595637"/>
    </source>
</evidence>
<organism evidence="7 8">
    <name type="scientific">Salinicoccus sesuvii</name>
    <dbReference type="NCBI Taxonomy" id="868281"/>
    <lineage>
        <taxon>Bacteria</taxon>
        <taxon>Bacillati</taxon>
        <taxon>Bacillota</taxon>
        <taxon>Bacilli</taxon>
        <taxon>Bacillales</taxon>
        <taxon>Staphylococcaceae</taxon>
        <taxon>Salinicoccus</taxon>
    </lineage>
</organism>
<dbReference type="EMBL" id="JBHRVQ010000001">
    <property type="protein sequence ID" value="MFC3387679.1"/>
    <property type="molecule type" value="Genomic_DNA"/>
</dbReference>
<dbReference type="InterPro" id="IPR052902">
    <property type="entry name" value="ABC-2_transporter"/>
</dbReference>
<feature type="transmembrane region" description="Helical" evidence="5">
    <location>
        <begin position="20"/>
        <end position="38"/>
    </location>
</feature>
<sequence length="352" mass="39652">MGILRMIRYLISINFKDFGYWFWTLCYPLLLCGLFTMTTGSMSDAEIEDISVGIESGNPTAEVFNTMDFIVLSELDEAQAVEQMKSGELDGYVHGNEQIELLVTDIGIKQTIIQSILDEINNIEMSGIPYQNFDYEQEYIIPDSQNTQPETIMFYALVSMITIYGMFSAIEFISTMQPNLSHMGARFSASPYSKWKFILSSIASSLLLNIFSNTIVLVAIATFYQISLFNELRPTLLLLFMANLTGIGMGLLIGLIPRITANIKTTIAVILMISLSFLAGLTGPGGKVEIAENLPWLSRFSPLTRLTDTMYRINFLGNYSDYWATIGFLLTYTLLLFGVTLLVLRRKQYDHI</sequence>
<evidence type="ECO:0000259" key="6">
    <source>
        <dbReference type="Pfam" id="PF12698"/>
    </source>
</evidence>
<feature type="transmembrane region" description="Helical" evidence="5">
    <location>
        <begin position="152"/>
        <end position="176"/>
    </location>
</feature>
<feature type="domain" description="ABC-2 type transporter transmembrane" evidence="6">
    <location>
        <begin position="19"/>
        <end position="341"/>
    </location>
</feature>
<evidence type="ECO:0000256" key="4">
    <source>
        <dbReference type="ARBA" id="ARBA00023136"/>
    </source>
</evidence>
<name>A0ABV7N350_9STAP</name>
<evidence type="ECO:0000256" key="1">
    <source>
        <dbReference type="ARBA" id="ARBA00004141"/>
    </source>
</evidence>
<proteinExistence type="predicted"/>
<dbReference type="PANTHER" id="PTHR43027">
    <property type="entry name" value="DOXORUBICIN RESISTANCE ABC TRANSPORTER PERMEASE PROTEIN DRRC-RELATED"/>
    <property type="match status" value="1"/>
</dbReference>
<comment type="caution">
    <text evidence="7">The sequence shown here is derived from an EMBL/GenBank/DDBJ whole genome shotgun (WGS) entry which is preliminary data.</text>
</comment>